<evidence type="ECO:0000313" key="3">
    <source>
        <dbReference type="EMBL" id="CAD9125688.1"/>
    </source>
</evidence>
<dbReference type="EMBL" id="HBGF01029703">
    <property type="protein sequence ID" value="CAD9125688.1"/>
    <property type="molecule type" value="Transcribed_RNA"/>
</dbReference>
<feature type="transmembrane region" description="Helical" evidence="1">
    <location>
        <begin position="922"/>
        <end position="941"/>
    </location>
</feature>
<dbReference type="AlphaFoldDB" id="A0A7S1M9J6"/>
<accession>A0A7S1M9J6</accession>
<keyword evidence="1" id="KW-0812">Transmembrane</keyword>
<evidence type="ECO:0000256" key="1">
    <source>
        <dbReference type="SAM" id="Phobius"/>
    </source>
</evidence>
<protein>
    <submittedName>
        <fullName evidence="3">Uncharacterized protein</fullName>
    </submittedName>
</protein>
<keyword evidence="1" id="KW-1133">Transmembrane helix</keyword>
<keyword evidence="1" id="KW-0472">Membrane</keyword>
<proteinExistence type="predicted"/>
<feature type="transmembrane region" description="Helical" evidence="1">
    <location>
        <begin position="892"/>
        <end position="910"/>
    </location>
</feature>
<reference evidence="3" key="1">
    <citation type="submission" date="2021-01" db="EMBL/GenBank/DDBJ databases">
        <authorList>
            <person name="Corre E."/>
            <person name="Pelletier E."/>
            <person name="Niang G."/>
            <person name="Scheremetjew M."/>
            <person name="Finn R."/>
            <person name="Kale V."/>
            <person name="Holt S."/>
            <person name="Cochrane G."/>
            <person name="Meng A."/>
            <person name="Brown T."/>
            <person name="Cohen L."/>
        </authorList>
    </citation>
    <scope>NUCLEOTIDE SEQUENCE</scope>
    <source>
        <strain evidence="3">CCAP 1951/1</strain>
    </source>
</reference>
<organism evidence="3">
    <name type="scientific">Neobodo designis</name>
    <name type="common">Flagellated protozoan</name>
    <name type="synonym">Bodo designis</name>
    <dbReference type="NCBI Taxonomy" id="312471"/>
    <lineage>
        <taxon>Eukaryota</taxon>
        <taxon>Discoba</taxon>
        <taxon>Euglenozoa</taxon>
        <taxon>Kinetoplastea</taxon>
        <taxon>Metakinetoplastina</taxon>
        <taxon>Neobodonida</taxon>
        <taxon>Neobodo</taxon>
    </lineage>
</organism>
<gene>
    <name evidence="3" type="ORF">NDES1114_LOCUS19728</name>
</gene>
<feature type="chain" id="PRO_5030867012" evidence="2">
    <location>
        <begin position="17"/>
        <end position="1052"/>
    </location>
</feature>
<keyword evidence="2" id="KW-0732">Signal</keyword>
<feature type="signal peptide" evidence="2">
    <location>
        <begin position="1"/>
        <end position="16"/>
    </location>
</feature>
<name>A0A7S1M9J6_NEODS</name>
<feature type="transmembrane region" description="Helical" evidence="1">
    <location>
        <begin position="814"/>
        <end position="839"/>
    </location>
</feature>
<sequence>MLRVAFVSLLVGFASAALSMQWEACEGNSTGSVAFSSDFVYTDRCSRWSVFAPSTQRELHDRDPCFRNASDIVGGAAGVFACRNASQRLTAGYLCALGLAKQQAFRSEVSAVAASFNAAANCTDGLAEGQLFERTLRWLLLPDAEQTFKPRCQDSRVFLDACPGSAFVDLPFPSLPDDVCTSFGLRADCSPCQPFFKRDVVTQPYVFLLFPGLKLVAIKLLELFVLFKIAEYLRVSIEQRLREQPTDTDTHPPEFNHYVVEHLLGGGQRRIRQRLTSRNRDGKANIQHLLKRFQKEQSGTVTPLTQDDLAALVNAQGIVLQAASFPKQRCIAICVDELEKLGLVTRDDDDDTRDNDINDWFFDEVCAFGARCVSDTPANRDLLRENLQVQLDLLAQRRTIALAHQRVEEFLAHEDRRTNEPIAADDAVVVDGKSFVAAADAGTDGAPTEKTTRSNGACFRDRRNNLHHRRKKMNAVAGETFARDFIDRHKRIAEEQLTDRVIEVALRPVVAQPTGPLAQEHSVVCVESVTIGQVADSVAMAVADESAARRLRVDLFLPARTGAAETLSRRRRLRDLIDPDSTRLSLRFRIQVSEPSVASTLSAHILPHIEACESAHCFDPFDSIDHEIERVRDDFEARVQTTIATFDADWILRDTDAQLSRILDKRASTTILELVLALCGAEVIYECDITESERYELRDAIGQLRPENAEARRNFVTAHHVDPLASYHLCFKHLTAFHSWQGELRHGMLRCFDSERAQLVGLLESMYDAVKDRLLADGRNELAEAEALQLAHQFKGKIEDVSRLVPIVMVGEHVFYTIFAVNVYVLVVSAVFGIAYYSLSWVDGMDDPANTDWVRYQVVYFRFVNSGTPASLLASSSINMVVNQEGRFHSKLLAAVDWTLFGLSLTLVAPPLVTHVLPGMVAYFWIVASVVVLMCVPLCALRQLYMHKASKWEAGDPGDHYTESEMLAHKRTLKTFLTCMFMLLSFIIMVVLTAAFQSCFNWSFILYQRSKYQTDYISTLQFEAHGRTPTCYWEVAVQSAFNSMQLFSSFLG</sequence>
<evidence type="ECO:0000256" key="2">
    <source>
        <dbReference type="SAM" id="SignalP"/>
    </source>
</evidence>
<feature type="transmembrane region" description="Helical" evidence="1">
    <location>
        <begin position="976"/>
        <end position="996"/>
    </location>
</feature>